<accession>A0A7W2EEH2</accession>
<evidence type="ECO:0000256" key="1">
    <source>
        <dbReference type="ARBA" id="ARBA00022679"/>
    </source>
</evidence>
<dbReference type="PANTHER" id="PTHR42995:SF1">
    <property type="entry name" value="MALONATE DECARBOXYLASE BETA SUBUNIT"/>
    <property type="match status" value="1"/>
</dbReference>
<dbReference type="NCBIfam" id="NF005530">
    <property type="entry name" value="PRK07189.1"/>
    <property type="match status" value="1"/>
</dbReference>
<dbReference type="EMBL" id="JACEZS010000002">
    <property type="protein sequence ID" value="MBA5604477.1"/>
    <property type="molecule type" value="Genomic_DNA"/>
</dbReference>
<protein>
    <submittedName>
        <fullName evidence="3">Biotin-independent malonate decarboxylase subunit beta</fullName>
    </submittedName>
</protein>
<dbReference type="Proteomes" id="UP000566711">
    <property type="component" value="Unassembled WGS sequence"/>
</dbReference>
<name>A0A7W2EEH2_9BURK</name>
<dbReference type="RefSeq" id="WP_182214236.1">
    <property type="nucleotide sequence ID" value="NZ_JACEZS010000002.1"/>
</dbReference>
<dbReference type="PROSITE" id="PS50980">
    <property type="entry name" value="COA_CT_NTER"/>
    <property type="match status" value="1"/>
</dbReference>
<dbReference type="InterPro" id="IPR029045">
    <property type="entry name" value="ClpP/crotonase-like_dom_sf"/>
</dbReference>
<dbReference type="PANTHER" id="PTHR42995">
    <property type="entry name" value="ACETYL-COENZYME A CARBOXYLASE CARBOXYL TRANSFERASE SUBUNIT BETA, CHLOROPLASTIC"/>
    <property type="match status" value="1"/>
</dbReference>
<evidence type="ECO:0000259" key="2">
    <source>
        <dbReference type="PROSITE" id="PS50980"/>
    </source>
</evidence>
<dbReference type="Pfam" id="PF01039">
    <property type="entry name" value="Carboxyl_trans"/>
    <property type="match status" value="1"/>
</dbReference>
<reference evidence="3 4" key="1">
    <citation type="submission" date="2020-07" db="EMBL/GenBank/DDBJ databases">
        <title>Novel species isolated from subtropical streams in China.</title>
        <authorList>
            <person name="Lu H."/>
        </authorList>
    </citation>
    <scope>NUCLEOTIDE SEQUENCE [LARGE SCALE GENOMIC DNA]</scope>
    <source>
        <strain evidence="3 4">FT3S</strain>
    </source>
</reference>
<dbReference type="GO" id="GO:0005975">
    <property type="term" value="P:carbohydrate metabolic process"/>
    <property type="evidence" value="ECO:0007669"/>
    <property type="project" value="InterPro"/>
</dbReference>
<keyword evidence="1" id="KW-0808">Transferase</keyword>
<keyword evidence="4" id="KW-1185">Reference proteome</keyword>
<feature type="domain" description="CoA carboxyltransferase N-terminal" evidence="2">
    <location>
        <begin position="1"/>
        <end position="236"/>
    </location>
</feature>
<dbReference type="GO" id="GO:0006633">
    <property type="term" value="P:fatty acid biosynthetic process"/>
    <property type="evidence" value="ECO:0007669"/>
    <property type="project" value="TreeGrafter"/>
</dbReference>
<dbReference type="GO" id="GO:0016831">
    <property type="term" value="F:carboxy-lyase activity"/>
    <property type="evidence" value="ECO:0007669"/>
    <property type="project" value="InterPro"/>
</dbReference>
<dbReference type="InterPro" id="IPR017556">
    <property type="entry name" value="Malonate_beta"/>
</dbReference>
<dbReference type="InterPro" id="IPR034733">
    <property type="entry name" value="AcCoA_carboxyl_beta"/>
</dbReference>
<dbReference type="SUPFAM" id="SSF52096">
    <property type="entry name" value="ClpP/crotonase"/>
    <property type="match status" value="1"/>
</dbReference>
<sequence>MSSYLAATARERLDGVFDAGSFVAFDGAGTEMASPHLALFHVPAAPGDGVAVGRATLAGVSVYVAAQDGSFMGGAVGEVHGARLAGLLRRAARDRVAAVVLLIDSGGVRLHEANAGLIAVSEVMRALLDARAAGVPVVALVGGANGAFGGMGIIACCANVVLMSAEARLAMSGPEVIASSHGSAEFDPRDRALVWRTTGGKHRYLLGDCQLLVADDLAAFRQGALDALARCTSAPVPLTLDALEREQQLLASRIERFGALRDPSDIWQALGMPDAHNVPVLAAPAFVDAAAPYRLGAP</sequence>
<evidence type="ECO:0000313" key="4">
    <source>
        <dbReference type="Proteomes" id="UP000566711"/>
    </source>
</evidence>
<organism evidence="3 4">
    <name type="scientific">Rugamonas fusca</name>
    <dbReference type="NCBI Taxonomy" id="2758568"/>
    <lineage>
        <taxon>Bacteria</taxon>
        <taxon>Pseudomonadati</taxon>
        <taxon>Pseudomonadota</taxon>
        <taxon>Betaproteobacteria</taxon>
        <taxon>Burkholderiales</taxon>
        <taxon>Oxalobacteraceae</taxon>
        <taxon>Telluria group</taxon>
        <taxon>Rugamonas</taxon>
    </lineage>
</organism>
<proteinExistence type="predicted"/>
<dbReference type="Gene3D" id="3.90.226.10">
    <property type="entry name" value="2-enoyl-CoA Hydratase, Chain A, domain 1"/>
    <property type="match status" value="1"/>
</dbReference>
<dbReference type="GO" id="GO:0003989">
    <property type="term" value="F:acetyl-CoA carboxylase activity"/>
    <property type="evidence" value="ECO:0007669"/>
    <property type="project" value="TreeGrafter"/>
</dbReference>
<dbReference type="AlphaFoldDB" id="A0A7W2EEH2"/>
<comment type="caution">
    <text evidence="3">The sequence shown here is derived from an EMBL/GenBank/DDBJ whole genome shotgun (WGS) entry which is preliminary data.</text>
</comment>
<dbReference type="NCBIfam" id="TIGR03133">
    <property type="entry name" value="malonate_beta"/>
    <property type="match status" value="1"/>
</dbReference>
<dbReference type="InterPro" id="IPR011762">
    <property type="entry name" value="COA_CT_N"/>
</dbReference>
<dbReference type="GO" id="GO:0016740">
    <property type="term" value="F:transferase activity"/>
    <property type="evidence" value="ECO:0007669"/>
    <property type="project" value="UniProtKB-KW"/>
</dbReference>
<dbReference type="GO" id="GO:2001295">
    <property type="term" value="P:malonyl-CoA biosynthetic process"/>
    <property type="evidence" value="ECO:0007669"/>
    <property type="project" value="TreeGrafter"/>
</dbReference>
<gene>
    <name evidence="3" type="ORF">H3H36_03765</name>
</gene>
<evidence type="ECO:0000313" key="3">
    <source>
        <dbReference type="EMBL" id="MBA5604477.1"/>
    </source>
</evidence>